<feature type="compositionally biased region" description="Low complexity" evidence="2">
    <location>
        <begin position="670"/>
        <end position="683"/>
    </location>
</feature>
<evidence type="ECO:0000313" key="4">
    <source>
        <dbReference type="EMBL" id="KKA27774.1"/>
    </source>
</evidence>
<dbReference type="GO" id="GO:0006307">
    <property type="term" value="P:DNA alkylation repair"/>
    <property type="evidence" value="ECO:0007669"/>
    <property type="project" value="InterPro"/>
</dbReference>
<comment type="similarity">
    <text evidence="1">Belongs to the isochorismatase family.</text>
</comment>
<dbReference type="Pfam" id="PF00857">
    <property type="entry name" value="Isochorismatase"/>
    <property type="match status" value="1"/>
</dbReference>
<dbReference type="CDD" id="cd00431">
    <property type="entry name" value="cysteine_hydrolases"/>
    <property type="match status" value="1"/>
</dbReference>
<gene>
    <name evidence="4" type="ORF">TD95_004722</name>
</gene>
<keyword evidence="5" id="KW-1185">Reference proteome</keyword>
<dbReference type="Pfam" id="PF13532">
    <property type="entry name" value="2OG-FeII_Oxy_2"/>
    <property type="match status" value="1"/>
</dbReference>
<feature type="compositionally biased region" description="Polar residues" evidence="2">
    <location>
        <begin position="226"/>
        <end position="239"/>
    </location>
</feature>
<dbReference type="OrthoDB" id="445341at2759"/>
<dbReference type="Gene3D" id="2.60.120.590">
    <property type="entry name" value="Alpha-ketoglutarate-dependent dioxygenase AlkB-like"/>
    <property type="match status" value="1"/>
</dbReference>
<accession>A0A0F4ZB79</accession>
<dbReference type="InterPro" id="IPR027450">
    <property type="entry name" value="AlkB-like"/>
</dbReference>
<feature type="region of interest" description="Disordered" evidence="2">
    <location>
        <begin position="223"/>
        <end position="315"/>
    </location>
</feature>
<evidence type="ECO:0000313" key="5">
    <source>
        <dbReference type="Proteomes" id="UP000033483"/>
    </source>
</evidence>
<dbReference type="InterPro" id="IPR037151">
    <property type="entry name" value="AlkB-like_sf"/>
</dbReference>
<feature type="region of interest" description="Disordered" evidence="2">
    <location>
        <begin position="602"/>
        <end position="871"/>
    </location>
</feature>
<dbReference type="AlphaFoldDB" id="A0A0F4ZB79"/>
<dbReference type="SUPFAM" id="SSF51197">
    <property type="entry name" value="Clavaminate synthase-like"/>
    <property type="match status" value="1"/>
</dbReference>
<dbReference type="InterPro" id="IPR000868">
    <property type="entry name" value="Isochorismatase-like_dom"/>
</dbReference>
<protein>
    <recommendedName>
        <fullName evidence="3">Fe2OG dioxygenase domain-containing protein</fullName>
    </recommendedName>
</protein>
<dbReference type="EMBL" id="LAEV01001592">
    <property type="protein sequence ID" value="KKA27774.1"/>
    <property type="molecule type" value="Genomic_DNA"/>
</dbReference>
<dbReference type="Gene3D" id="3.40.50.850">
    <property type="entry name" value="Isochorismatase-like"/>
    <property type="match status" value="1"/>
</dbReference>
<sequence>MSFDPAKFPRLQVRKTLLIVDAQNDFLSSEGRLPVVDCDHLTLKISMLVSRFRMIGDIIWVRSEFKATRNYNHNHTLASESSDSRTAVPDSEAFLTYNFDQPFSAPGSEGAQIPLSLQSIYDDKVDTIIVKNHYSSFKDTNLVRRLRQNIATELYICGSLANIGVLATAIDATPHGHQVTVLRDCCGWRKEERRDRAFAKMEDVYACRLAAMRNSSSVMSSISQSQRFNASRSHNSFEQPSIEPDNDCSANEKGKPPSDSVQKTPKKEFPEKSPVPTMPRQTESTTPSNKNASKTPRKEEKAPKQDPKPPHLERLCEGDTTVIQNVLEEPFATDAFAKLLDEVQWEVMSHRSGEVPRRVAVQGTVEEDGSKPLYRHPADESPPLNPFSPTVLEIKKAVEEHLGHRVNHVLIQHYRTGHDYISEHSDKTLDIARTSYIANVSLGAQRTMIFRTKRADKVNMSKGSEPDNGAGIPRLTERVALPHNSLLRMGLYTNKRWLHAIKQDRRADRDKEEPSLAFGGARISLTFRNISTFISSDDSKIWGQGAVGKTKKTARNVLHGDHEETDKVITAFGRENHDPLFDWDEAYGEGSDVLHMKLEKAPEPEQAVDGEKDAEEVDVKVKEGTEEKVEELKQEKKEYDDKKDDPKEKAAEEEKKELPAADTKPSPDKSAAQTSSPTASTPPKESQKSLESCSAKGSADPKVEEASKPSVVCDKGREKKEDASVSKDKEGKDDAAISDEDKAKNEEKTEAKEGSKTQNDKEGDTAENAGKAREEALPDQTDVTTSSKSCAPIEKSKSLAAIAMAKNSEDMPEKSQRGGAAKEETGKATTLQRKLAELQEPEKARKDDVPSSESARDKKGKKKEEEAVHNA</sequence>
<dbReference type="InterPro" id="IPR005123">
    <property type="entry name" value="Oxoglu/Fe-dep_dioxygenase_dom"/>
</dbReference>
<name>A0A0F4ZB79_9PEZI</name>
<evidence type="ECO:0000259" key="3">
    <source>
        <dbReference type="PROSITE" id="PS51471"/>
    </source>
</evidence>
<dbReference type="GO" id="GO:0051213">
    <property type="term" value="F:dioxygenase activity"/>
    <property type="evidence" value="ECO:0007669"/>
    <property type="project" value="InterPro"/>
</dbReference>
<comment type="caution">
    <text evidence="4">The sequence shown here is derived from an EMBL/GenBank/DDBJ whole genome shotgun (WGS) entry which is preliminary data.</text>
</comment>
<dbReference type="PROSITE" id="PS51471">
    <property type="entry name" value="FE2OG_OXY"/>
    <property type="match status" value="1"/>
</dbReference>
<feature type="compositionally biased region" description="Basic and acidic residues" evidence="2">
    <location>
        <begin position="296"/>
        <end position="315"/>
    </location>
</feature>
<dbReference type="PANTHER" id="PTHR31212:SF5">
    <property type="entry name" value="ISOCHORISMATASE FAMILY PROTEIN FAMILY (AFU_ORTHOLOGUE AFUA_3G14500)"/>
    <property type="match status" value="1"/>
</dbReference>
<reference evidence="4 5" key="1">
    <citation type="submission" date="2015-03" db="EMBL/GenBank/DDBJ databases">
        <authorList>
            <person name="Radwan O."/>
            <person name="Al-Naeli F.A."/>
            <person name="Rendon G.A."/>
            <person name="Fields C."/>
        </authorList>
    </citation>
    <scope>NUCLEOTIDE SEQUENCE [LARGE SCALE GENOMIC DNA]</scope>
    <source>
        <strain evidence="4">CR-DP1</strain>
    </source>
</reference>
<feature type="compositionally biased region" description="Basic and acidic residues" evidence="2">
    <location>
        <begin position="714"/>
        <end position="776"/>
    </location>
</feature>
<dbReference type="SUPFAM" id="SSF52499">
    <property type="entry name" value="Isochorismatase-like hydrolases"/>
    <property type="match status" value="1"/>
</dbReference>
<organism evidence="4 5">
    <name type="scientific">Thielaviopsis punctulata</name>
    <dbReference type="NCBI Taxonomy" id="72032"/>
    <lineage>
        <taxon>Eukaryota</taxon>
        <taxon>Fungi</taxon>
        <taxon>Dikarya</taxon>
        <taxon>Ascomycota</taxon>
        <taxon>Pezizomycotina</taxon>
        <taxon>Sordariomycetes</taxon>
        <taxon>Hypocreomycetidae</taxon>
        <taxon>Microascales</taxon>
        <taxon>Ceratocystidaceae</taxon>
        <taxon>Thielaviopsis</taxon>
    </lineage>
</organism>
<feature type="compositionally biased region" description="Basic and acidic residues" evidence="2">
    <location>
        <begin position="617"/>
        <end position="659"/>
    </location>
</feature>
<dbReference type="Proteomes" id="UP000033483">
    <property type="component" value="Unassembled WGS sequence"/>
</dbReference>
<dbReference type="PANTHER" id="PTHR31212">
    <property type="entry name" value="ALPHA-KETOGLUTARATE-DEPENDENT DIOXYGENASE ALKB HOMOLOG 3"/>
    <property type="match status" value="1"/>
</dbReference>
<feature type="domain" description="Fe2OG dioxygenase" evidence="3">
    <location>
        <begin position="405"/>
        <end position="531"/>
    </location>
</feature>
<dbReference type="InterPro" id="IPR036380">
    <property type="entry name" value="Isochorismatase-like_sf"/>
</dbReference>
<dbReference type="InterPro" id="IPR032854">
    <property type="entry name" value="ALKBH3"/>
</dbReference>
<evidence type="ECO:0000256" key="1">
    <source>
        <dbReference type="ARBA" id="ARBA00006336"/>
    </source>
</evidence>
<evidence type="ECO:0000256" key="2">
    <source>
        <dbReference type="SAM" id="MobiDB-lite"/>
    </source>
</evidence>
<feature type="compositionally biased region" description="Basic and acidic residues" evidence="2">
    <location>
        <begin position="807"/>
        <end position="826"/>
    </location>
</feature>
<feature type="compositionally biased region" description="Basic and acidic residues" evidence="2">
    <location>
        <begin position="834"/>
        <end position="871"/>
    </location>
</feature>
<feature type="compositionally biased region" description="Acidic residues" evidence="2">
    <location>
        <begin position="606"/>
        <end position="616"/>
    </location>
</feature>
<feature type="compositionally biased region" description="Polar residues" evidence="2">
    <location>
        <begin position="279"/>
        <end position="294"/>
    </location>
</feature>
<proteinExistence type="inferred from homology"/>